<dbReference type="EMBL" id="ANJA01000642">
    <property type="protein sequence ID" value="ETO82737.1"/>
    <property type="molecule type" value="Genomic_DNA"/>
</dbReference>
<gene>
    <name evidence="1" type="ORF">F444_03153</name>
</gene>
<proteinExistence type="predicted"/>
<evidence type="ECO:0000313" key="1">
    <source>
        <dbReference type="EMBL" id="ETO82737.1"/>
    </source>
</evidence>
<protein>
    <submittedName>
        <fullName evidence="1">Uncharacterized protein</fullName>
    </submittedName>
</protein>
<sequence>MGFYNPAKTIQIAVRQALMITANSLTNSSNYTPTSKCTICADTSFVDGGCNKALRITNPNFVNEFQIQILGILVSEQQLPYPRFIYQV</sequence>
<accession>A0A081AV26</accession>
<dbReference type="AlphaFoldDB" id="A0A081AV26"/>
<comment type="caution">
    <text evidence="1">The sequence shown here is derived from an EMBL/GenBank/DDBJ whole genome shotgun (WGS) entry which is preliminary data.</text>
</comment>
<reference evidence="1 2" key="1">
    <citation type="submission" date="2013-11" db="EMBL/GenBank/DDBJ databases">
        <title>The Genome Sequence of Phytophthora parasitica P1976.</title>
        <authorList>
            <consortium name="The Broad Institute Genomics Platform"/>
            <person name="Russ C."/>
            <person name="Tyler B."/>
            <person name="Panabieres F."/>
            <person name="Shan W."/>
            <person name="Tripathy S."/>
            <person name="Grunwald N."/>
            <person name="Machado M."/>
            <person name="Johnson C.S."/>
            <person name="Walker B."/>
            <person name="Young S."/>
            <person name="Zeng Q."/>
            <person name="Gargeya S."/>
            <person name="Fitzgerald M."/>
            <person name="Haas B."/>
            <person name="Abouelleil A."/>
            <person name="Allen A.W."/>
            <person name="Alvarado L."/>
            <person name="Arachchi H.M."/>
            <person name="Berlin A.M."/>
            <person name="Chapman S.B."/>
            <person name="Gainer-Dewar J."/>
            <person name="Goldberg J."/>
            <person name="Griggs A."/>
            <person name="Gujja S."/>
            <person name="Hansen M."/>
            <person name="Howarth C."/>
            <person name="Imamovic A."/>
            <person name="Ireland A."/>
            <person name="Larimer J."/>
            <person name="McCowan C."/>
            <person name="Murphy C."/>
            <person name="Pearson M."/>
            <person name="Poon T.W."/>
            <person name="Priest M."/>
            <person name="Roberts A."/>
            <person name="Saif S."/>
            <person name="Shea T."/>
            <person name="Sisk P."/>
            <person name="Sykes S."/>
            <person name="Wortman J."/>
            <person name="Nusbaum C."/>
            <person name="Birren B."/>
        </authorList>
    </citation>
    <scope>NUCLEOTIDE SEQUENCE [LARGE SCALE GENOMIC DNA]</scope>
    <source>
        <strain evidence="1 2">P1976</strain>
    </source>
</reference>
<evidence type="ECO:0000313" key="2">
    <source>
        <dbReference type="Proteomes" id="UP000028582"/>
    </source>
</evidence>
<name>A0A081AV26_PHYNI</name>
<organism evidence="1 2">
    <name type="scientific">Phytophthora nicotianae P1976</name>
    <dbReference type="NCBI Taxonomy" id="1317066"/>
    <lineage>
        <taxon>Eukaryota</taxon>
        <taxon>Sar</taxon>
        <taxon>Stramenopiles</taxon>
        <taxon>Oomycota</taxon>
        <taxon>Peronosporomycetes</taxon>
        <taxon>Peronosporales</taxon>
        <taxon>Peronosporaceae</taxon>
        <taxon>Phytophthora</taxon>
    </lineage>
</organism>
<dbReference type="Proteomes" id="UP000028582">
    <property type="component" value="Unassembled WGS sequence"/>
</dbReference>